<dbReference type="PANTHER" id="PTHR31356">
    <property type="entry name" value="THYLAKOID LUMENAL 29 KDA PROTEIN, CHLOROPLASTIC-RELATED"/>
    <property type="match status" value="1"/>
</dbReference>
<protein>
    <recommendedName>
        <fullName evidence="3">Plant heme peroxidase family profile domain-containing protein</fullName>
    </recommendedName>
</protein>
<comment type="similarity">
    <text evidence="2">Belongs to the peroxidase family.</text>
</comment>
<dbReference type="InterPro" id="IPR010255">
    <property type="entry name" value="Haem_peroxidase_sf"/>
</dbReference>
<keyword evidence="5" id="KW-1185">Reference proteome</keyword>
<dbReference type="Proteomes" id="UP000825935">
    <property type="component" value="Chromosome 9"/>
</dbReference>
<evidence type="ECO:0000256" key="1">
    <source>
        <dbReference type="ARBA" id="ARBA00023002"/>
    </source>
</evidence>
<dbReference type="Pfam" id="PF00141">
    <property type="entry name" value="peroxidase"/>
    <property type="match status" value="1"/>
</dbReference>
<dbReference type="OrthoDB" id="2113341at2759"/>
<evidence type="ECO:0000313" key="4">
    <source>
        <dbReference type="EMBL" id="KAH7429561.1"/>
    </source>
</evidence>
<dbReference type="GO" id="GO:0042744">
    <property type="term" value="P:hydrogen peroxide catabolic process"/>
    <property type="evidence" value="ECO:0007669"/>
    <property type="project" value="TreeGrafter"/>
</dbReference>
<dbReference type="GO" id="GO:0034599">
    <property type="term" value="P:cellular response to oxidative stress"/>
    <property type="evidence" value="ECO:0007669"/>
    <property type="project" value="InterPro"/>
</dbReference>
<dbReference type="OMA" id="EAYTYPR"/>
<dbReference type="CDD" id="cd00314">
    <property type="entry name" value="plant_peroxidase_like"/>
    <property type="match status" value="1"/>
</dbReference>
<dbReference type="SUPFAM" id="SSF48113">
    <property type="entry name" value="Heme-dependent peroxidases"/>
    <property type="match status" value="1"/>
</dbReference>
<accession>A0A8T2U0F1</accession>
<gene>
    <name evidence="4" type="ORF">KP509_09G055900</name>
</gene>
<dbReference type="InterPro" id="IPR002016">
    <property type="entry name" value="Haem_peroxidase"/>
</dbReference>
<proteinExistence type="inferred from homology"/>
<dbReference type="GO" id="GO:0020037">
    <property type="term" value="F:heme binding"/>
    <property type="evidence" value="ECO:0007669"/>
    <property type="project" value="InterPro"/>
</dbReference>
<dbReference type="GO" id="GO:0004601">
    <property type="term" value="F:peroxidase activity"/>
    <property type="evidence" value="ECO:0007669"/>
    <property type="project" value="InterPro"/>
</dbReference>
<dbReference type="EMBL" id="CM035414">
    <property type="protein sequence ID" value="KAH7429561.1"/>
    <property type="molecule type" value="Genomic_DNA"/>
</dbReference>
<organism evidence="4 5">
    <name type="scientific">Ceratopteris richardii</name>
    <name type="common">Triangle waterfern</name>
    <dbReference type="NCBI Taxonomy" id="49495"/>
    <lineage>
        <taxon>Eukaryota</taxon>
        <taxon>Viridiplantae</taxon>
        <taxon>Streptophyta</taxon>
        <taxon>Embryophyta</taxon>
        <taxon>Tracheophyta</taxon>
        <taxon>Polypodiopsida</taxon>
        <taxon>Polypodiidae</taxon>
        <taxon>Polypodiales</taxon>
        <taxon>Pteridineae</taxon>
        <taxon>Pteridaceae</taxon>
        <taxon>Parkerioideae</taxon>
        <taxon>Ceratopteris</taxon>
    </lineage>
</organism>
<comment type="caution">
    <text evidence="4">The sequence shown here is derived from an EMBL/GenBank/DDBJ whole genome shotgun (WGS) entry which is preliminary data.</text>
</comment>
<keyword evidence="1" id="KW-0560">Oxidoreductase</keyword>
<evidence type="ECO:0000259" key="3">
    <source>
        <dbReference type="Pfam" id="PF00141"/>
    </source>
</evidence>
<dbReference type="InterPro" id="IPR044831">
    <property type="entry name" value="Ccp1-like"/>
</dbReference>
<feature type="domain" description="Plant heme peroxidase family profile" evidence="3">
    <location>
        <begin position="108"/>
        <end position="281"/>
    </location>
</feature>
<name>A0A8T2U0F1_CERRI</name>
<dbReference type="PANTHER" id="PTHR31356:SF34">
    <property type="entry name" value="THYLAKOID LUMENAL 29 KDA PROTEIN, CHLOROPLASTIC"/>
    <property type="match status" value="1"/>
</dbReference>
<dbReference type="GO" id="GO:0009535">
    <property type="term" value="C:chloroplast thylakoid membrane"/>
    <property type="evidence" value="ECO:0007669"/>
    <property type="project" value="TreeGrafter"/>
</dbReference>
<dbReference type="AlphaFoldDB" id="A0A8T2U0F1"/>
<dbReference type="Gene3D" id="1.10.520.10">
    <property type="match status" value="2"/>
</dbReference>
<evidence type="ECO:0000256" key="2">
    <source>
        <dbReference type="RuleBase" id="RU004241"/>
    </source>
</evidence>
<evidence type="ECO:0000313" key="5">
    <source>
        <dbReference type="Proteomes" id="UP000825935"/>
    </source>
</evidence>
<dbReference type="GO" id="GO:0000302">
    <property type="term" value="P:response to reactive oxygen species"/>
    <property type="evidence" value="ECO:0007669"/>
    <property type="project" value="TreeGrafter"/>
</dbReference>
<dbReference type="EMBL" id="CM035414">
    <property type="protein sequence ID" value="KAH7429562.1"/>
    <property type="molecule type" value="Genomic_DNA"/>
</dbReference>
<sequence>MTMASHCGQQCSLSLTSSLCPRLLDFSTASISLQSSSRPLKVVCAQHSNDAGLIVKDDQELCIGRREMLSAAALTASFWPSAFSDSRAAHAADLIQRLQRAKFLGSIQEKLRVIVKENQALIPSLLKLALNDAATYDKGSKSGGPNGSISFSSELNRQENKDLVEAIQTLETLKKDIDADSKGGPITWADLIQIAAQSAMKRTFLNAAIRKCGGNVEKGEQLYSAYGSSGQWGQFDKQFGRSQATEPDPEGRLLAWNEASPSAIKAKFDQLGFKPRQVAVMAIFLGEDLKVTEAKLATDPEIAPWVDKYQKSRETVSQTDYEVDLITTFTKLSTLGQSINYEAYTYAPPPIKLKL</sequence>
<reference evidence="4" key="1">
    <citation type="submission" date="2021-08" db="EMBL/GenBank/DDBJ databases">
        <title>WGS assembly of Ceratopteris richardii.</title>
        <authorList>
            <person name="Marchant D.B."/>
            <person name="Chen G."/>
            <person name="Jenkins J."/>
            <person name="Shu S."/>
            <person name="Leebens-Mack J."/>
            <person name="Grimwood J."/>
            <person name="Schmutz J."/>
            <person name="Soltis P."/>
            <person name="Soltis D."/>
            <person name="Chen Z.-H."/>
        </authorList>
    </citation>
    <scope>NUCLEOTIDE SEQUENCE</scope>
    <source>
        <strain evidence="4">Whitten #5841</strain>
        <tissue evidence="4">Leaf</tissue>
    </source>
</reference>